<accession>A0AB39MA72</accession>
<dbReference type="InterPro" id="IPR009061">
    <property type="entry name" value="DNA-bd_dom_put_sf"/>
</dbReference>
<dbReference type="GO" id="GO:0003700">
    <property type="term" value="F:DNA-binding transcription factor activity"/>
    <property type="evidence" value="ECO:0007669"/>
    <property type="project" value="InterPro"/>
</dbReference>
<dbReference type="PANTHER" id="PTHR30204">
    <property type="entry name" value="REDOX-CYCLING DRUG-SENSING TRANSCRIPTIONAL ACTIVATOR SOXR"/>
    <property type="match status" value="1"/>
</dbReference>
<dbReference type="EMBL" id="CP163431">
    <property type="protein sequence ID" value="XDQ01833.1"/>
    <property type="molecule type" value="Genomic_DNA"/>
</dbReference>
<dbReference type="SMART" id="SM00422">
    <property type="entry name" value="HTH_MERR"/>
    <property type="match status" value="1"/>
</dbReference>
<dbReference type="PANTHER" id="PTHR30204:SF93">
    <property type="entry name" value="HTH MERR-TYPE DOMAIN-CONTAINING PROTEIN"/>
    <property type="match status" value="1"/>
</dbReference>
<keyword evidence="1" id="KW-0238">DNA-binding</keyword>
<feature type="domain" description="HTH merR-type" evidence="2">
    <location>
        <begin position="1"/>
        <end position="68"/>
    </location>
</feature>
<evidence type="ECO:0000259" key="2">
    <source>
        <dbReference type="PROSITE" id="PS50937"/>
    </source>
</evidence>
<dbReference type="Pfam" id="PF13411">
    <property type="entry name" value="MerR_1"/>
    <property type="match status" value="1"/>
</dbReference>
<dbReference type="SUPFAM" id="SSF46955">
    <property type="entry name" value="Putative DNA-binding domain"/>
    <property type="match status" value="1"/>
</dbReference>
<proteinExistence type="predicted"/>
<name>A0AB39MA72_9ACTN</name>
<protein>
    <submittedName>
        <fullName evidence="3">MerR family transcriptional regulator</fullName>
    </submittedName>
</protein>
<gene>
    <name evidence="3" type="ORF">AB5J58_17260</name>
</gene>
<dbReference type="InterPro" id="IPR047057">
    <property type="entry name" value="MerR_fam"/>
</dbReference>
<dbReference type="GO" id="GO:0003677">
    <property type="term" value="F:DNA binding"/>
    <property type="evidence" value="ECO:0007669"/>
    <property type="project" value="UniProtKB-KW"/>
</dbReference>
<organism evidence="3">
    <name type="scientific">Streptomyces sp. R08</name>
    <dbReference type="NCBI Taxonomy" id="3238624"/>
    <lineage>
        <taxon>Bacteria</taxon>
        <taxon>Bacillati</taxon>
        <taxon>Actinomycetota</taxon>
        <taxon>Actinomycetes</taxon>
        <taxon>Kitasatosporales</taxon>
        <taxon>Streptomycetaceae</taxon>
        <taxon>Streptomyces</taxon>
    </lineage>
</organism>
<sequence>MKIGDLSRRTGVPTRLLRYYEEQDLLHPDRTENGYRFYGEPAVGDVQQIRGLLDSGLTTEMIRAILPYLSGPEEIHVPAECLTPETAALLSGHIERIQARIDCLARNRDRLSAYLAAVRPEAPAQGS</sequence>
<dbReference type="AlphaFoldDB" id="A0AB39MA72"/>
<evidence type="ECO:0000313" key="3">
    <source>
        <dbReference type="EMBL" id="XDQ01833.1"/>
    </source>
</evidence>
<dbReference type="RefSeq" id="WP_369188117.1">
    <property type="nucleotide sequence ID" value="NZ_CP163431.1"/>
</dbReference>
<dbReference type="CDD" id="cd01282">
    <property type="entry name" value="HTH_MerR-like_sg3"/>
    <property type="match status" value="1"/>
</dbReference>
<reference evidence="3" key="1">
    <citation type="submission" date="2024-07" db="EMBL/GenBank/DDBJ databases">
        <authorList>
            <person name="Yu S.T."/>
        </authorList>
    </citation>
    <scope>NUCLEOTIDE SEQUENCE</scope>
    <source>
        <strain evidence="3">R08</strain>
    </source>
</reference>
<evidence type="ECO:0000256" key="1">
    <source>
        <dbReference type="ARBA" id="ARBA00023125"/>
    </source>
</evidence>
<dbReference type="PROSITE" id="PS50937">
    <property type="entry name" value="HTH_MERR_2"/>
    <property type="match status" value="1"/>
</dbReference>
<dbReference type="Gene3D" id="1.10.1660.10">
    <property type="match status" value="1"/>
</dbReference>
<dbReference type="InterPro" id="IPR000551">
    <property type="entry name" value="MerR-type_HTH_dom"/>
</dbReference>